<dbReference type="InterPro" id="IPR000843">
    <property type="entry name" value="HTH_LacI"/>
</dbReference>
<evidence type="ECO:0000256" key="1">
    <source>
        <dbReference type="ARBA" id="ARBA00023015"/>
    </source>
</evidence>
<dbReference type="InterPro" id="IPR046335">
    <property type="entry name" value="LacI/GalR-like_sensor"/>
</dbReference>
<dbReference type="PRINTS" id="PR00036">
    <property type="entry name" value="HTHLACI"/>
</dbReference>
<dbReference type="GO" id="GO:0000976">
    <property type="term" value="F:transcription cis-regulatory region binding"/>
    <property type="evidence" value="ECO:0007669"/>
    <property type="project" value="TreeGrafter"/>
</dbReference>
<dbReference type="SUPFAM" id="SSF53822">
    <property type="entry name" value="Periplasmic binding protein-like I"/>
    <property type="match status" value="1"/>
</dbReference>
<dbReference type="EMBL" id="WMII01000034">
    <property type="protein sequence ID" value="MTH66496.1"/>
    <property type="molecule type" value="Genomic_DNA"/>
</dbReference>
<dbReference type="InterPro" id="IPR010982">
    <property type="entry name" value="Lambda_DNA-bd_dom_sf"/>
</dbReference>
<proteinExistence type="predicted"/>
<feature type="domain" description="HTH lacI-type" evidence="4">
    <location>
        <begin position="8"/>
        <end position="62"/>
    </location>
</feature>
<name>A0A6L6J124_9RHOB</name>
<keyword evidence="2 5" id="KW-0238">DNA-binding</keyword>
<dbReference type="AlphaFoldDB" id="A0A6L6J124"/>
<dbReference type="Gene3D" id="3.40.50.2300">
    <property type="match status" value="2"/>
</dbReference>
<dbReference type="PANTHER" id="PTHR30146">
    <property type="entry name" value="LACI-RELATED TRANSCRIPTIONAL REPRESSOR"/>
    <property type="match status" value="1"/>
</dbReference>
<dbReference type="PROSITE" id="PS50932">
    <property type="entry name" value="HTH_LACI_2"/>
    <property type="match status" value="1"/>
</dbReference>
<keyword evidence="6" id="KW-1185">Reference proteome</keyword>
<dbReference type="InterPro" id="IPR028082">
    <property type="entry name" value="Peripla_BP_I"/>
</dbReference>
<dbReference type="GO" id="GO:0003700">
    <property type="term" value="F:DNA-binding transcription factor activity"/>
    <property type="evidence" value="ECO:0007669"/>
    <property type="project" value="TreeGrafter"/>
</dbReference>
<dbReference type="CDD" id="cd06284">
    <property type="entry name" value="PBP1_LacI-like"/>
    <property type="match status" value="1"/>
</dbReference>
<dbReference type="PROSITE" id="PS00356">
    <property type="entry name" value="HTH_LACI_1"/>
    <property type="match status" value="1"/>
</dbReference>
<keyword evidence="1" id="KW-0805">Transcription regulation</keyword>
<reference evidence="5 6" key="1">
    <citation type="submission" date="2019-11" db="EMBL/GenBank/DDBJ databases">
        <authorList>
            <person name="Dong K."/>
        </authorList>
    </citation>
    <scope>NUCLEOTIDE SEQUENCE [LARGE SCALE GENOMIC DNA]</scope>
    <source>
        <strain evidence="5 6">DK608</strain>
    </source>
</reference>
<evidence type="ECO:0000256" key="3">
    <source>
        <dbReference type="ARBA" id="ARBA00023163"/>
    </source>
</evidence>
<dbReference type="Pfam" id="PF00356">
    <property type="entry name" value="LacI"/>
    <property type="match status" value="1"/>
</dbReference>
<dbReference type="PANTHER" id="PTHR30146:SF109">
    <property type="entry name" value="HTH-TYPE TRANSCRIPTIONAL REGULATOR GALS"/>
    <property type="match status" value="1"/>
</dbReference>
<gene>
    <name evidence="5" type="ORF">GL284_19770</name>
</gene>
<evidence type="ECO:0000313" key="6">
    <source>
        <dbReference type="Proteomes" id="UP000478740"/>
    </source>
</evidence>
<evidence type="ECO:0000256" key="2">
    <source>
        <dbReference type="ARBA" id="ARBA00023125"/>
    </source>
</evidence>
<dbReference type="SUPFAM" id="SSF47413">
    <property type="entry name" value="lambda repressor-like DNA-binding domains"/>
    <property type="match status" value="1"/>
</dbReference>
<evidence type="ECO:0000259" key="4">
    <source>
        <dbReference type="PROSITE" id="PS50932"/>
    </source>
</evidence>
<protein>
    <submittedName>
        <fullName evidence="5">LacI family DNA-binding transcriptional regulator</fullName>
    </submittedName>
</protein>
<dbReference type="CDD" id="cd01392">
    <property type="entry name" value="HTH_LacI"/>
    <property type="match status" value="1"/>
</dbReference>
<dbReference type="SMART" id="SM00354">
    <property type="entry name" value="HTH_LACI"/>
    <property type="match status" value="1"/>
</dbReference>
<keyword evidence="3" id="KW-0804">Transcription</keyword>
<accession>A0A6L6J124</accession>
<sequence length="338" mass="35664">MPKEARPPRIQDVAQLAGVSVATVSRVLSNPDIVSETTRATVRDAIAKTGYTINFTARNLRQQQVGSVLALVPNLANPFFSQILGGIAEVLRRQGLSLLVLDTHGATEQPDLEAIAPYLSRSRSDGVILLEGGLDPALFARPGCPPLVQACEWTDALDAPRVLVDNAAGGRLAAQHLAGLGHRDILHLSGPAQNSLSRSRRDGFAEALAGLGLSGQVLQGDFSMQSGFAAAASVLAMSPRPTGIFCDSDEMAVGLIHGLIAAGLRVPQDISVMGFDDIQLAAYIQPPLTTIRQHRAPLGRQAAEVLLARMQGKPYEDTTMLPVELCARASTAAPPPGR</sequence>
<organism evidence="5 6">
    <name type="scientific">Paracoccus shanxieyensis</name>
    <dbReference type="NCBI Taxonomy" id="2675752"/>
    <lineage>
        <taxon>Bacteria</taxon>
        <taxon>Pseudomonadati</taxon>
        <taxon>Pseudomonadota</taxon>
        <taxon>Alphaproteobacteria</taxon>
        <taxon>Rhodobacterales</taxon>
        <taxon>Paracoccaceae</taxon>
        <taxon>Paracoccus</taxon>
    </lineage>
</organism>
<dbReference type="Proteomes" id="UP000478740">
    <property type="component" value="Unassembled WGS sequence"/>
</dbReference>
<dbReference type="RefSeq" id="WP_341870518.1">
    <property type="nucleotide sequence ID" value="NZ_WMIH01000034.1"/>
</dbReference>
<dbReference type="Gene3D" id="1.10.260.40">
    <property type="entry name" value="lambda repressor-like DNA-binding domains"/>
    <property type="match status" value="1"/>
</dbReference>
<dbReference type="Pfam" id="PF13377">
    <property type="entry name" value="Peripla_BP_3"/>
    <property type="match status" value="1"/>
</dbReference>
<evidence type="ECO:0000313" key="5">
    <source>
        <dbReference type="EMBL" id="MTH66496.1"/>
    </source>
</evidence>
<comment type="caution">
    <text evidence="5">The sequence shown here is derived from an EMBL/GenBank/DDBJ whole genome shotgun (WGS) entry which is preliminary data.</text>
</comment>